<gene>
    <name evidence="1" type="ORF">C8P63_101255</name>
</gene>
<comment type="caution">
    <text evidence="1">The sequence shown here is derived from an EMBL/GenBank/DDBJ whole genome shotgun (WGS) entry which is preliminary data.</text>
</comment>
<protein>
    <submittedName>
        <fullName evidence="1">Uncharacterized protein</fullName>
    </submittedName>
</protein>
<dbReference type="Proteomes" id="UP000244240">
    <property type="component" value="Unassembled WGS sequence"/>
</dbReference>
<dbReference type="AlphaFoldDB" id="A0A2T6C9N8"/>
<name>A0A2T6C9N8_9BACL</name>
<dbReference type="RefSeq" id="WP_170109428.1">
    <property type="nucleotide sequence ID" value="NZ_QBKR01000001.1"/>
</dbReference>
<proteinExistence type="predicted"/>
<evidence type="ECO:0000313" key="2">
    <source>
        <dbReference type="Proteomes" id="UP000244240"/>
    </source>
</evidence>
<reference evidence="1 2" key="1">
    <citation type="submission" date="2018-04" db="EMBL/GenBank/DDBJ databases">
        <title>Genomic Encyclopedia of Archaeal and Bacterial Type Strains, Phase II (KMG-II): from individual species to whole genera.</title>
        <authorList>
            <person name="Goeker M."/>
        </authorList>
    </citation>
    <scope>NUCLEOTIDE SEQUENCE [LARGE SCALE GENOMIC DNA]</scope>
    <source>
        <strain evidence="1 2">DSM 45787</strain>
    </source>
</reference>
<keyword evidence="2" id="KW-1185">Reference proteome</keyword>
<dbReference type="EMBL" id="QBKR01000001">
    <property type="protein sequence ID" value="PTX65031.1"/>
    <property type="molecule type" value="Genomic_DNA"/>
</dbReference>
<sequence>MKQESQSYKLVNLKDRDDIIQRITQAEQELNGMLNGRVALIAYIKEDE</sequence>
<evidence type="ECO:0000313" key="1">
    <source>
        <dbReference type="EMBL" id="PTX65031.1"/>
    </source>
</evidence>
<accession>A0A2T6C9N8</accession>
<organism evidence="1 2">
    <name type="scientific">Melghirimyces profundicolus</name>
    <dbReference type="NCBI Taxonomy" id="1242148"/>
    <lineage>
        <taxon>Bacteria</taxon>
        <taxon>Bacillati</taxon>
        <taxon>Bacillota</taxon>
        <taxon>Bacilli</taxon>
        <taxon>Bacillales</taxon>
        <taxon>Thermoactinomycetaceae</taxon>
        <taxon>Melghirimyces</taxon>
    </lineage>
</organism>